<evidence type="ECO:0000313" key="4">
    <source>
        <dbReference type="Proteomes" id="UP001189122"/>
    </source>
</evidence>
<keyword evidence="2" id="KW-0812">Transmembrane</keyword>
<feature type="compositionally biased region" description="Polar residues" evidence="1">
    <location>
        <begin position="7"/>
        <end position="22"/>
    </location>
</feature>
<keyword evidence="2" id="KW-1133">Transmembrane helix</keyword>
<feature type="transmembrane region" description="Helical" evidence="2">
    <location>
        <begin position="26"/>
        <end position="50"/>
    </location>
</feature>
<feature type="region of interest" description="Disordered" evidence="1">
    <location>
        <begin position="58"/>
        <end position="95"/>
    </location>
</feature>
<sequence>MNDQYRRQSQGSEAAPTSSSRPTLGFPLGTALLLIVVFCLSGALSCFYHWEKLRPLRRRREGDEEEDSSRLNSGSRGVPSPPAKAGVPNQHVMQEERSGSCPVIMPGDQVPTFIAWPCPCEALSSAAPPPLPSAPQLGGMTVDAPPRETPTPSMAVACVTAPSTAPQAGVA</sequence>
<evidence type="ECO:0000256" key="1">
    <source>
        <dbReference type="SAM" id="MobiDB-lite"/>
    </source>
</evidence>
<keyword evidence="4" id="KW-1185">Reference proteome</keyword>
<name>A0A7I8IZ08_SPIIN</name>
<dbReference type="EMBL" id="LR743594">
    <property type="protein sequence ID" value="CAA2623566.1"/>
    <property type="molecule type" value="Genomic_DNA"/>
</dbReference>
<proteinExistence type="predicted"/>
<gene>
    <name evidence="3" type="ORF">SI7747_07009493</name>
</gene>
<organism evidence="3">
    <name type="scientific">Spirodela intermedia</name>
    <name type="common">Intermediate duckweed</name>
    <dbReference type="NCBI Taxonomy" id="51605"/>
    <lineage>
        <taxon>Eukaryota</taxon>
        <taxon>Viridiplantae</taxon>
        <taxon>Streptophyta</taxon>
        <taxon>Embryophyta</taxon>
        <taxon>Tracheophyta</taxon>
        <taxon>Spermatophyta</taxon>
        <taxon>Magnoliopsida</taxon>
        <taxon>Liliopsida</taxon>
        <taxon>Araceae</taxon>
        <taxon>Lemnoideae</taxon>
        <taxon>Spirodela</taxon>
    </lineage>
</organism>
<dbReference type="PANTHER" id="PTHR34291:SF1">
    <property type="entry name" value="HYDROXYPROLINE-RICH GLYCOPROTEIN FAMILY PROTEIN"/>
    <property type="match status" value="1"/>
</dbReference>
<evidence type="ECO:0000313" key="3">
    <source>
        <dbReference type="EMBL" id="CAA2623566.1"/>
    </source>
</evidence>
<dbReference type="PANTHER" id="PTHR34291">
    <property type="entry name" value="HYDROXYPROLINE-RICH GLYCOPROTEIN FAMILY PROTEIN"/>
    <property type="match status" value="1"/>
</dbReference>
<feature type="region of interest" description="Disordered" evidence="1">
    <location>
        <begin position="1"/>
        <end position="22"/>
    </location>
</feature>
<keyword evidence="2" id="KW-0472">Membrane</keyword>
<dbReference type="EMBL" id="CACRZD030000007">
    <property type="protein sequence ID" value="CAA6663108.1"/>
    <property type="molecule type" value="Genomic_DNA"/>
</dbReference>
<reference evidence="3 4" key="1">
    <citation type="submission" date="2019-12" db="EMBL/GenBank/DDBJ databases">
        <authorList>
            <person name="Scholz U."/>
            <person name="Mascher M."/>
            <person name="Fiebig A."/>
        </authorList>
    </citation>
    <scope>NUCLEOTIDE SEQUENCE</scope>
</reference>
<protein>
    <submittedName>
        <fullName evidence="3">Uncharacterized protein</fullName>
    </submittedName>
</protein>
<dbReference type="InterPro" id="IPR037699">
    <property type="entry name" value="At5g65660-like"/>
</dbReference>
<dbReference type="AlphaFoldDB" id="A0A7I8IZ08"/>
<accession>A0A7I8IZ08</accession>
<evidence type="ECO:0000256" key="2">
    <source>
        <dbReference type="SAM" id="Phobius"/>
    </source>
</evidence>
<dbReference type="Proteomes" id="UP001189122">
    <property type="component" value="Unassembled WGS sequence"/>
</dbReference>